<dbReference type="PANTHER" id="PTHR23117">
    <property type="entry name" value="GUANYLATE KINASE-RELATED"/>
    <property type="match status" value="1"/>
</dbReference>
<dbReference type="InterPro" id="IPR008144">
    <property type="entry name" value="Guanylate_kin-like_dom"/>
</dbReference>
<evidence type="ECO:0000256" key="2">
    <source>
        <dbReference type="ARBA" id="ARBA00022679"/>
    </source>
</evidence>
<keyword evidence="3 5" id="KW-0418">Kinase</keyword>
<keyword evidence="2" id="KW-0808">Transferase</keyword>
<dbReference type="Gene3D" id="3.40.50.300">
    <property type="entry name" value="P-loop containing nucleotide triphosphate hydrolases"/>
    <property type="match status" value="1"/>
</dbReference>
<gene>
    <name evidence="5" type="ORF">UT93_C0004G0025</name>
</gene>
<evidence type="ECO:0000256" key="3">
    <source>
        <dbReference type="ARBA" id="ARBA00022777"/>
    </source>
</evidence>
<sequence>MYNLVVEIGVLIIFTGASGAGKDSVMDEFLKNPIVQKFNLKKVVTCTDRPPRPGETDGIQYHFVSSTRLQKMAEDNELVEPITKYGTSNKATPKVEIERLLAGENLVWRIDPSRAAEVASGKFFQRIFPEKAHLLQSHTIVFFVTAPKEVIAERRKRRDLDKYDPEEYKVRDDQDQIYLNILQEKAILIENINSRLNEAVDTAVKSAVGIYDKIKN</sequence>
<comment type="similarity">
    <text evidence="1">Belongs to the guanylate kinase family.</text>
</comment>
<dbReference type="GO" id="GO:0005829">
    <property type="term" value="C:cytosol"/>
    <property type="evidence" value="ECO:0007669"/>
    <property type="project" value="TreeGrafter"/>
</dbReference>
<dbReference type="EMBL" id="LBYR01000004">
    <property type="protein sequence ID" value="KKR56147.1"/>
    <property type="molecule type" value="Genomic_DNA"/>
</dbReference>
<evidence type="ECO:0000259" key="4">
    <source>
        <dbReference type="PROSITE" id="PS50052"/>
    </source>
</evidence>
<dbReference type="PROSITE" id="PS50052">
    <property type="entry name" value="GUANYLATE_KINASE_2"/>
    <property type="match status" value="1"/>
</dbReference>
<dbReference type="Proteomes" id="UP000034627">
    <property type="component" value="Unassembled WGS sequence"/>
</dbReference>
<evidence type="ECO:0000313" key="6">
    <source>
        <dbReference type="Proteomes" id="UP000034627"/>
    </source>
</evidence>
<organism evidence="5 6">
    <name type="scientific">Candidatus Woesebacteria bacterium GW2011_GWF1_40_24</name>
    <dbReference type="NCBI Taxonomy" id="1618601"/>
    <lineage>
        <taxon>Bacteria</taxon>
        <taxon>Candidatus Woeseibacteriota</taxon>
    </lineage>
</organism>
<accession>A0A0G0V0U6</accession>
<dbReference type="GO" id="GO:0004385">
    <property type="term" value="F:GMP kinase activity"/>
    <property type="evidence" value="ECO:0007669"/>
    <property type="project" value="TreeGrafter"/>
</dbReference>
<name>A0A0G0V0U6_9BACT</name>
<feature type="domain" description="Guanylate kinase-like" evidence="4">
    <location>
        <begin position="9"/>
        <end position="201"/>
    </location>
</feature>
<proteinExistence type="inferred from homology"/>
<comment type="caution">
    <text evidence="5">The sequence shown here is derived from an EMBL/GenBank/DDBJ whole genome shotgun (WGS) entry which is preliminary data.</text>
</comment>
<dbReference type="InterPro" id="IPR008145">
    <property type="entry name" value="GK/Ca_channel_bsu"/>
</dbReference>
<dbReference type="PANTHER" id="PTHR23117:SF13">
    <property type="entry name" value="GUANYLATE KINASE"/>
    <property type="match status" value="1"/>
</dbReference>
<evidence type="ECO:0000256" key="1">
    <source>
        <dbReference type="ARBA" id="ARBA00005790"/>
    </source>
</evidence>
<dbReference type="AlphaFoldDB" id="A0A0G0V0U6"/>
<protein>
    <submittedName>
        <fullName evidence="5">Guanylate kinase</fullName>
    </submittedName>
</protein>
<dbReference type="Pfam" id="PF00625">
    <property type="entry name" value="Guanylate_kin"/>
    <property type="match status" value="1"/>
</dbReference>
<dbReference type="InterPro" id="IPR027417">
    <property type="entry name" value="P-loop_NTPase"/>
</dbReference>
<dbReference type="SUPFAM" id="SSF52540">
    <property type="entry name" value="P-loop containing nucleoside triphosphate hydrolases"/>
    <property type="match status" value="1"/>
</dbReference>
<evidence type="ECO:0000313" key="5">
    <source>
        <dbReference type="EMBL" id="KKR56147.1"/>
    </source>
</evidence>
<reference evidence="5 6" key="1">
    <citation type="journal article" date="2015" name="Nature">
        <title>rRNA introns, odd ribosomes, and small enigmatic genomes across a large radiation of phyla.</title>
        <authorList>
            <person name="Brown C.T."/>
            <person name="Hug L.A."/>
            <person name="Thomas B.C."/>
            <person name="Sharon I."/>
            <person name="Castelle C.J."/>
            <person name="Singh A."/>
            <person name="Wilkins M.J."/>
            <person name="Williams K.H."/>
            <person name="Banfield J.F."/>
        </authorList>
    </citation>
    <scope>NUCLEOTIDE SEQUENCE [LARGE SCALE GENOMIC DNA]</scope>
</reference>